<evidence type="ECO:0000259" key="8">
    <source>
        <dbReference type="PROSITE" id="PS51706"/>
    </source>
</evidence>
<dbReference type="NCBIfam" id="TIGR03598">
    <property type="entry name" value="GTPase_YsxC"/>
    <property type="match status" value="1"/>
</dbReference>
<dbReference type="Pfam" id="PF01926">
    <property type="entry name" value="MMR_HSR1"/>
    <property type="match status" value="1"/>
</dbReference>
<evidence type="ECO:0000256" key="6">
    <source>
        <dbReference type="ARBA" id="ARBA00022842"/>
    </source>
</evidence>
<dbReference type="SUPFAM" id="SSF52540">
    <property type="entry name" value="P-loop containing nucleoside triphosphate hydrolases"/>
    <property type="match status" value="1"/>
</dbReference>
<evidence type="ECO:0000313" key="9">
    <source>
        <dbReference type="EMBL" id="RFU31279.1"/>
    </source>
</evidence>
<dbReference type="InterPro" id="IPR030393">
    <property type="entry name" value="G_ENGB_dom"/>
</dbReference>
<dbReference type="STRING" id="5539.A0A3E2HCX8"/>
<comment type="caution">
    <text evidence="9">The sequence shown here is derived from an EMBL/GenBank/DDBJ whole genome shotgun (WGS) entry which is preliminary data.</text>
</comment>
<keyword evidence="7" id="KW-0342">GTP-binding</keyword>
<keyword evidence="4" id="KW-0479">Metal-binding</keyword>
<dbReference type="GO" id="GO:0005739">
    <property type="term" value="C:mitochondrion"/>
    <property type="evidence" value="ECO:0007669"/>
    <property type="project" value="TreeGrafter"/>
</dbReference>
<sequence>MADFFKLQPCLRARCFEALVLRCPRRSITTAASPAPTPSKLSTPKPRSHLNLPPTALSWHWDTLPPTTSQLLHASEFFQTRPPTFLWSAPKFRIMSFGDSPEVCFLGRSNVGKSSLLNALLGKNLAHTSSKRGRTRAMNAFAVGGEQDNGKNRLVVLDMPGYGKGGRAEWGEEILKYLEKRKQLKRAFLLVDAEHGIKTRDRQILALLRQQGVPFQIILSKVDRVLFPGSRMPSEGALEARLTDLSRTIETVKKEVIPNTEDDGGGLGEVIACSSEKWIEGKRLGIDAVRFAMLRAAGLELEAKPKLAQPVEIVSHEDIKYLQ</sequence>
<dbReference type="PROSITE" id="PS51706">
    <property type="entry name" value="G_ENGB"/>
    <property type="match status" value="1"/>
</dbReference>
<protein>
    <recommendedName>
        <fullName evidence="3">GTP-binding protein 8</fullName>
    </recommendedName>
</protein>
<evidence type="ECO:0000256" key="7">
    <source>
        <dbReference type="ARBA" id="ARBA00023134"/>
    </source>
</evidence>
<gene>
    <name evidence="9" type="ORF">B7463_g5044</name>
</gene>
<evidence type="ECO:0000256" key="3">
    <source>
        <dbReference type="ARBA" id="ARBA00015370"/>
    </source>
</evidence>
<dbReference type="InterPro" id="IPR052279">
    <property type="entry name" value="EngB_GTPase"/>
</dbReference>
<organism evidence="9 10">
    <name type="scientific">Scytalidium lignicola</name>
    <name type="common">Hyphomycete</name>
    <dbReference type="NCBI Taxonomy" id="5539"/>
    <lineage>
        <taxon>Eukaryota</taxon>
        <taxon>Fungi</taxon>
        <taxon>Dikarya</taxon>
        <taxon>Ascomycota</taxon>
        <taxon>Pezizomycotina</taxon>
        <taxon>Leotiomycetes</taxon>
        <taxon>Leotiomycetes incertae sedis</taxon>
        <taxon>Scytalidium</taxon>
    </lineage>
</organism>
<dbReference type="OrthoDB" id="391988at2759"/>
<proteinExistence type="inferred from homology"/>
<dbReference type="PANTHER" id="PTHR46498:SF1">
    <property type="entry name" value="GTP-BINDING PROTEIN 8"/>
    <property type="match status" value="1"/>
</dbReference>
<feature type="domain" description="EngB-type G" evidence="8">
    <location>
        <begin position="99"/>
        <end position="281"/>
    </location>
</feature>
<name>A0A3E2HCX8_SCYLI</name>
<accession>A0A3E2HCX8</accession>
<keyword evidence="5" id="KW-0547">Nucleotide-binding</keyword>
<dbReference type="FunFam" id="3.40.50.300:FF:001874">
    <property type="entry name" value="GTP binding protein (EngB), putative"/>
    <property type="match status" value="1"/>
</dbReference>
<evidence type="ECO:0000256" key="2">
    <source>
        <dbReference type="ARBA" id="ARBA00009638"/>
    </source>
</evidence>
<evidence type="ECO:0000256" key="5">
    <source>
        <dbReference type="ARBA" id="ARBA00022741"/>
    </source>
</evidence>
<comment type="similarity">
    <text evidence="2">Belongs to the TRAFAC class TrmE-Era-EngA-EngB-Septin-like GTPase superfamily. EngB GTPase family.</text>
</comment>
<dbReference type="EMBL" id="NCSJ02000079">
    <property type="protein sequence ID" value="RFU31279.1"/>
    <property type="molecule type" value="Genomic_DNA"/>
</dbReference>
<evidence type="ECO:0000256" key="1">
    <source>
        <dbReference type="ARBA" id="ARBA00001946"/>
    </source>
</evidence>
<comment type="cofactor">
    <cofactor evidence="1">
        <name>Mg(2+)</name>
        <dbReference type="ChEBI" id="CHEBI:18420"/>
    </cofactor>
</comment>
<dbReference type="Gene3D" id="3.40.50.300">
    <property type="entry name" value="P-loop containing nucleotide triphosphate hydrolases"/>
    <property type="match status" value="1"/>
</dbReference>
<dbReference type="GO" id="GO:0005525">
    <property type="term" value="F:GTP binding"/>
    <property type="evidence" value="ECO:0007669"/>
    <property type="project" value="UniProtKB-KW"/>
</dbReference>
<evidence type="ECO:0000256" key="4">
    <source>
        <dbReference type="ARBA" id="ARBA00022723"/>
    </source>
</evidence>
<dbReference type="Proteomes" id="UP000258309">
    <property type="component" value="Unassembled WGS sequence"/>
</dbReference>
<feature type="non-terminal residue" evidence="9">
    <location>
        <position position="1"/>
    </location>
</feature>
<dbReference type="InterPro" id="IPR019987">
    <property type="entry name" value="GTP-bd_ribosome_bio_YsxC"/>
</dbReference>
<keyword evidence="10" id="KW-1185">Reference proteome</keyword>
<evidence type="ECO:0000313" key="10">
    <source>
        <dbReference type="Proteomes" id="UP000258309"/>
    </source>
</evidence>
<reference evidence="9 10" key="1">
    <citation type="submission" date="2018-05" db="EMBL/GenBank/DDBJ databases">
        <title>Draft genome sequence of Scytalidium lignicola DSM 105466, a ubiquitous saprotrophic fungus.</title>
        <authorList>
            <person name="Buettner E."/>
            <person name="Gebauer A.M."/>
            <person name="Hofrichter M."/>
            <person name="Liers C."/>
            <person name="Kellner H."/>
        </authorList>
    </citation>
    <scope>NUCLEOTIDE SEQUENCE [LARGE SCALE GENOMIC DNA]</scope>
    <source>
        <strain evidence="9 10">DSM 105466</strain>
    </source>
</reference>
<feature type="non-terminal residue" evidence="9">
    <location>
        <position position="323"/>
    </location>
</feature>
<dbReference type="PANTHER" id="PTHR46498">
    <property type="entry name" value="GTP-BINDING PROTEIN 8"/>
    <property type="match status" value="1"/>
</dbReference>
<dbReference type="OMA" id="LCYYWDT"/>
<dbReference type="CDD" id="cd01876">
    <property type="entry name" value="YihA_EngB"/>
    <property type="match status" value="1"/>
</dbReference>
<dbReference type="InterPro" id="IPR027417">
    <property type="entry name" value="P-loop_NTPase"/>
</dbReference>
<dbReference type="AlphaFoldDB" id="A0A3E2HCX8"/>
<keyword evidence="6" id="KW-0460">Magnesium</keyword>
<dbReference type="InterPro" id="IPR006073">
    <property type="entry name" value="GTP-bd"/>
</dbReference>
<dbReference type="GO" id="GO:0046872">
    <property type="term" value="F:metal ion binding"/>
    <property type="evidence" value="ECO:0007669"/>
    <property type="project" value="UniProtKB-KW"/>
</dbReference>